<evidence type="ECO:0000313" key="3">
    <source>
        <dbReference type="Proteomes" id="UP000095485"/>
    </source>
</evidence>
<sequence>MKKILSVFLMSFIVFALSACNADVVKMEDYEWKMRTVMSNDTEATQYQDELVVAVGEADELYPDAEIVDMTLTAKDGEITITDTTNGKTYNGTYEVMQKTPKGTDYEIIIDGVTGYATVAPTEYYDGSEIPTLPINIDGYSLYFIPNES</sequence>
<evidence type="ECO:0000313" key="2">
    <source>
        <dbReference type="EMBL" id="CUP29052.1"/>
    </source>
</evidence>
<dbReference type="RefSeq" id="WP_055056840.1">
    <property type="nucleotide sequence ID" value="NZ_CZAY01000005.1"/>
</dbReference>
<keyword evidence="1" id="KW-0732">Signal</keyword>
<gene>
    <name evidence="2" type="ORF">ERS852526_00841</name>
</gene>
<protein>
    <submittedName>
        <fullName evidence="2">Uncharacterized protein</fullName>
    </submittedName>
</protein>
<proteinExistence type="predicted"/>
<reference evidence="2 3" key="1">
    <citation type="submission" date="2015-09" db="EMBL/GenBank/DDBJ databases">
        <authorList>
            <consortium name="Pathogen Informatics"/>
        </authorList>
    </citation>
    <scope>NUCLEOTIDE SEQUENCE [LARGE SCALE GENOMIC DNA]</scope>
    <source>
        <strain evidence="2 3">2789STDY5834914</strain>
    </source>
</reference>
<dbReference type="AlphaFoldDB" id="A0A174LXZ8"/>
<organism evidence="2 3">
    <name type="scientific">Dorea longicatena</name>
    <dbReference type="NCBI Taxonomy" id="88431"/>
    <lineage>
        <taxon>Bacteria</taxon>
        <taxon>Bacillati</taxon>
        <taxon>Bacillota</taxon>
        <taxon>Clostridia</taxon>
        <taxon>Lachnospirales</taxon>
        <taxon>Lachnospiraceae</taxon>
        <taxon>Dorea</taxon>
    </lineage>
</organism>
<dbReference type="EMBL" id="CZAY01000005">
    <property type="protein sequence ID" value="CUP29052.1"/>
    <property type="molecule type" value="Genomic_DNA"/>
</dbReference>
<dbReference type="OrthoDB" id="2056824at2"/>
<evidence type="ECO:0000256" key="1">
    <source>
        <dbReference type="SAM" id="SignalP"/>
    </source>
</evidence>
<feature type="signal peptide" evidence="1">
    <location>
        <begin position="1"/>
        <end position="18"/>
    </location>
</feature>
<accession>A0A174LXZ8</accession>
<feature type="chain" id="PRO_5039650353" evidence="1">
    <location>
        <begin position="19"/>
        <end position="149"/>
    </location>
</feature>
<dbReference type="Proteomes" id="UP000095485">
    <property type="component" value="Unassembled WGS sequence"/>
</dbReference>
<name>A0A174LXZ8_9FIRM</name>
<dbReference type="PROSITE" id="PS51257">
    <property type="entry name" value="PROKAR_LIPOPROTEIN"/>
    <property type="match status" value="1"/>
</dbReference>
<dbReference type="GeneID" id="96228139"/>